<dbReference type="Proteomes" id="UP001379533">
    <property type="component" value="Chromosome"/>
</dbReference>
<gene>
    <name evidence="3" type="ORF">LZC95_20650</name>
</gene>
<evidence type="ECO:0000256" key="1">
    <source>
        <dbReference type="ARBA" id="ARBA00006484"/>
    </source>
</evidence>
<protein>
    <submittedName>
        <fullName evidence="3">SDR family oxidoreductase</fullName>
    </submittedName>
</protein>
<reference evidence="3 4" key="1">
    <citation type="submission" date="2021-12" db="EMBL/GenBank/DDBJ databases">
        <title>Discovery of the Pendulisporaceae a myxobacterial family with distinct sporulation behavior and unique specialized metabolism.</title>
        <authorList>
            <person name="Garcia R."/>
            <person name="Popoff A."/>
            <person name="Bader C.D."/>
            <person name="Loehr J."/>
            <person name="Walesch S."/>
            <person name="Walt C."/>
            <person name="Boldt J."/>
            <person name="Bunk B."/>
            <person name="Haeckl F.J.F.P.J."/>
            <person name="Gunesch A.P."/>
            <person name="Birkelbach J."/>
            <person name="Nuebel U."/>
            <person name="Pietschmann T."/>
            <person name="Bach T."/>
            <person name="Mueller R."/>
        </authorList>
    </citation>
    <scope>NUCLEOTIDE SEQUENCE [LARGE SCALE GENOMIC DNA]</scope>
    <source>
        <strain evidence="3 4">MSr12523</strain>
    </source>
</reference>
<dbReference type="Gene3D" id="3.40.50.720">
    <property type="entry name" value="NAD(P)-binding Rossmann-like Domain"/>
    <property type="match status" value="1"/>
</dbReference>
<comment type="similarity">
    <text evidence="1">Belongs to the short-chain dehydrogenases/reductases (SDR) family.</text>
</comment>
<evidence type="ECO:0000256" key="2">
    <source>
        <dbReference type="ARBA" id="ARBA00023002"/>
    </source>
</evidence>
<dbReference type="CDD" id="cd05233">
    <property type="entry name" value="SDR_c"/>
    <property type="match status" value="1"/>
</dbReference>
<evidence type="ECO:0000313" key="4">
    <source>
        <dbReference type="Proteomes" id="UP001379533"/>
    </source>
</evidence>
<keyword evidence="2" id="KW-0560">Oxidoreductase</keyword>
<dbReference type="SUPFAM" id="SSF51735">
    <property type="entry name" value="NAD(P)-binding Rossmann-fold domains"/>
    <property type="match status" value="1"/>
</dbReference>
<evidence type="ECO:0000313" key="3">
    <source>
        <dbReference type="EMBL" id="WXA99220.1"/>
    </source>
</evidence>
<organism evidence="3 4">
    <name type="scientific">Pendulispora brunnea</name>
    <dbReference type="NCBI Taxonomy" id="2905690"/>
    <lineage>
        <taxon>Bacteria</taxon>
        <taxon>Pseudomonadati</taxon>
        <taxon>Myxococcota</taxon>
        <taxon>Myxococcia</taxon>
        <taxon>Myxococcales</taxon>
        <taxon>Sorangiineae</taxon>
        <taxon>Pendulisporaceae</taxon>
        <taxon>Pendulispora</taxon>
    </lineage>
</organism>
<name>A0ABZ2KNS4_9BACT</name>
<dbReference type="InterPro" id="IPR036291">
    <property type="entry name" value="NAD(P)-bd_dom_sf"/>
</dbReference>
<keyword evidence="4" id="KW-1185">Reference proteome</keyword>
<accession>A0ABZ2KNS4</accession>
<dbReference type="PRINTS" id="PR00080">
    <property type="entry name" value="SDRFAMILY"/>
</dbReference>
<sequence length="246" mass="25984">MHEGVAIVTGGGTGIGRATVLRFAEAGAQVVFSYSRSEREAEDTVAESERRGLRVRAVRADVRDAHAVDAMVHAAVREHGRIDWLVNNAAVSPPVPGGSASDLEAIPDDVWDTVLAVNVRGAFHAARATAPYLRASRGAIVNIGSIAGLTGEGSSLPYAVSKAALHGLTKSLARALAPEVRVSCVVPGFVMTRWWAGREDVAERVRKRSLLGEPTTPEDVAQLVYNLATQRAVTSQFVVIDGGQTA</sequence>
<dbReference type="PRINTS" id="PR00081">
    <property type="entry name" value="GDHRDH"/>
</dbReference>
<dbReference type="EMBL" id="CP089982">
    <property type="protein sequence ID" value="WXA99220.1"/>
    <property type="molecule type" value="Genomic_DNA"/>
</dbReference>
<dbReference type="PANTHER" id="PTHR43639">
    <property type="entry name" value="OXIDOREDUCTASE, SHORT-CHAIN DEHYDROGENASE/REDUCTASE FAMILY (AFU_ORTHOLOGUE AFUA_5G02870)"/>
    <property type="match status" value="1"/>
</dbReference>
<dbReference type="InterPro" id="IPR002347">
    <property type="entry name" value="SDR_fam"/>
</dbReference>
<proteinExistence type="inferred from homology"/>
<dbReference type="PANTHER" id="PTHR43639:SF1">
    <property type="entry name" value="SHORT-CHAIN DEHYDROGENASE_REDUCTASE FAMILY PROTEIN"/>
    <property type="match status" value="1"/>
</dbReference>
<dbReference type="PROSITE" id="PS00061">
    <property type="entry name" value="ADH_SHORT"/>
    <property type="match status" value="1"/>
</dbReference>
<dbReference type="Pfam" id="PF13561">
    <property type="entry name" value="adh_short_C2"/>
    <property type="match status" value="1"/>
</dbReference>
<dbReference type="RefSeq" id="WP_394849853.1">
    <property type="nucleotide sequence ID" value="NZ_CP089982.1"/>
</dbReference>
<dbReference type="InterPro" id="IPR020904">
    <property type="entry name" value="Sc_DH/Rdtase_CS"/>
</dbReference>